<dbReference type="InterPro" id="IPR057326">
    <property type="entry name" value="KR_dom"/>
</dbReference>
<dbReference type="PROSITE" id="PS00061">
    <property type="entry name" value="ADH_SHORT"/>
    <property type="match status" value="1"/>
</dbReference>
<name>A0ABS9LAB2_9MICC</name>
<evidence type="ECO:0000313" key="5">
    <source>
        <dbReference type="EMBL" id="MCG2623399.1"/>
    </source>
</evidence>
<comment type="similarity">
    <text evidence="1 3">Belongs to the short-chain dehydrogenases/reductases (SDR) family.</text>
</comment>
<dbReference type="RefSeq" id="WP_237822670.1">
    <property type="nucleotide sequence ID" value="NZ_JAKLTQ010000013.1"/>
</dbReference>
<protein>
    <submittedName>
        <fullName evidence="5">SDR family NAD(P)-dependent oxidoreductase</fullName>
    </submittedName>
</protein>
<evidence type="ECO:0000256" key="1">
    <source>
        <dbReference type="ARBA" id="ARBA00006484"/>
    </source>
</evidence>
<dbReference type="SUPFAM" id="SSF51735">
    <property type="entry name" value="NAD(P)-binding Rossmann-fold domains"/>
    <property type="match status" value="1"/>
</dbReference>
<proteinExistence type="inferred from homology"/>
<dbReference type="EMBL" id="JAKLTQ010000013">
    <property type="protein sequence ID" value="MCG2623399.1"/>
    <property type="molecule type" value="Genomic_DNA"/>
</dbReference>
<reference evidence="5" key="1">
    <citation type="submission" date="2022-01" db="EMBL/GenBank/DDBJ databases">
        <authorList>
            <person name="Jo J.-H."/>
            <person name="Im W.-T."/>
        </authorList>
    </citation>
    <scope>NUCLEOTIDE SEQUENCE</scope>
    <source>
        <strain evidence="5">I2-34</strain>
    </source>
</reference>
<dbReference type="InterPro" id="IPR020904">
    <property type="entry name" value="Sc_DH/Rdtase_CS"/>
</dbReference>
<dbReference type="InterPro" id="IPR036291">
    <property type="entry name" value="NAD(P)-bd_dom_sf"/>
</dbReference>
<keyword evidence="6" id="KW-1185">Reference proteome</keyword>
<evidence type="ECO:0000256" key="2">
    <source>
        <dbReference type="ARBA" id="ARBA00023002"/>
    </source>
</evidence>
<evidence type="ECO:0000256" key="3">
    <source>
        <dbReference type="RuleBase" id="RU000363"/>
    </source>
</evidence>
<dbReference type="PANTHER" id="PTHR45024:SF2">
    <property type="entry name" value="SCP2 DOMAIN-CONTAINING PROTEIN"/>
    <property type="match status" value="1"/>
</dbReference>
<dbReference type="InterPro" id="IPR002347">
    <property type="entry name" value="SDR_fam"/>
</dbReference>
<dbReference type="PRINTS" id="PR00081">
    <property type="entry name" value="GDHRDH"/>
</dbReference>
<dbReference type="Pfam" id="PF00106">
    <property type="entry name" value="adh_short"/>
    <property type="match status" value="1"/>
</dbReference>
<evidence type="ECO:0000259" key="4">
    <source>
        <dbReference type="SMART" id="SM00822"/>
    </source>
</evidence>
<comment type="caution">
    <text evidence="5">The sequence shown here is derived from an EMBL/GenBank/DDBJ whole genome shotgun (WGS) entry which is preliminary data.</text>
</comment>
<sequence length="295" mass="31155">MICENRVVIVTGAGRGLGRSHVEALARSGAKLVVNDLGVNRDGQGQGTPVAEEVAAAVRAQGGEAVASMHDVSDWQDAEALVRQAVDTYGRLDAVVNNAGILRDRMIVNTTEAEWDDVIRVHLRGTFAMLRFAGAYWREQAKAGSPLEGSVVNTTSPSGLFGKPGQANYGAAKAGIATLTMIAAEELRPYGVTVNAVAPVAHTRMTADLVSDPDAARQLAPEHVSPVVVWLSSLRSRHVTGRVFEVSGKRFGIAEPWRHGPGVVPQDVMTPAEAGQIADTLLPAAMVPERMGGNL</sequence>
<dbReference type="PANTHER" id="PTHR45024">
    <property type="entry name" value="DEHYDROGENASES, SHORT CHAIN"/>
    <property type="match status" value="1"/>
</dbReference>
<evidence type="ECO:0000313" key="6">
    <source>
        <dbReference type="Proteomes" id="UP001165368"/>
    </source>
</evidence>
<accession>A0ABS9LAB2</accession>
<dbReference type="Proteomes" id="UP001165368">
    <property type="component" value="Unassembled WGS sequence"/>
</dbReference>
<dbReference type="InterPro" id="IPR051687">
    <property type="entry name" value="Peroxisomal_Beta-Oxidation"/>
</dbReference>
<gene>
    <name evidence="5" type="ORF">LVY72_15995</name>
</gene>
<dbReference type="SMART" id="SM00822">
    <property type="entry name" value="PKS_KR"/>
    <property type="match status" value="1"/>
</dbReference>
<organism evidence="5 6">
    <name type="scientific">Arthrobacter hankyongi</name>
    <dbReference type="NCBI Taxonomy" id="2904801"/>
    <lineage>
        <taxon>Bacteria</taxon>
        <taxon>Bacillati</taxon>
        <taxon>Actinomycetota</taxon>
        <taxon>Actinomycetes</taxon>
        <taxon>Micrococcales</taxon>
        <taxon>Micrococcaceae</taxon>
        <taxon>Arthrobacter</taxon>
    </lineage>
</organism>
<keyword evidence="2" id="KW-0560">Oxidoreductase</keyword>
<dbReference type="PRINTS" id="PR00080">
    <property type="entry name" value="SDRFAMILY"/>
</dbReference>
<dbReference type="Gene3D" id="3.40.50.720">
    <property type="entry name" value="NAD(P)-binding Rossmann-like Domain"/>
    <property type="match status" value="1"/>
</dbReference>
<feature type="domain" description="Ketoreductase" evidence="4">
    <location>
        <begin position="6"/>
        <end position="203"/>
    </location>
</feature>